<keyword evidence="2" id="KW-0813">Transport</keyword>
<dbReference type="PANTHER" id="PTHR45715">
    <property type="entry name" value="ATPASE H+-TRANSPORTING V1 SUBUNIT E1A-RELATED"/>
    <property type="match status" value="1"/>
</dbReference>
<evidence type="ECO:0000256" key="3">
    <source>
        <dbReference type="ARBA" id="ARBA00023065"/>
    </source>
</evidence>
<evidence type="ECO:0000256" key="1">
    <source>
        <dbReference type="ARBA" id="ARBA00005901"/>
    </source>
</evidence>
<dbReference type="Proteomes" id="UP000749646">
    <property type="component" value="Unassembled WGS sequence"/>
</dbReference>
<keyword evidence="5" id="KW-1185">Reference proteome</keyword>
<name>A0A9P6IZA4_9FUNG</name>
<evidence type="ECO:0000313" key="5">
    <source>
        <dbReference type="Proteomes" id="UP000749646"/>
    </source>
</evidence>
<sequence length="136" mass="15310">MLDQLFADARKQLVEVTKDTGRYEKFLSDALVQALFRLLEAEVTVQHREADDAVIQKLLPAVKKRYENETKQSVNIVLLKEHLPKDSAGGVIVAGNGGRTKCNNTPEARLAILEENMLPEVRTMLFGVSPNRKFFN</sequence>
<dbReference type="AlphaFoldDB" id="A0A9P6IZA4"/>
<evidence type="ECO:0000256" key="2">
    <source>
        <dbReference type="ARBA" id="ARBA00022448"/>
    </source>
</evidence>
<dbReference type="EMBL" id="JAAAHW010007000">
    <property type="protein sequence ID" value="KAF9952283.1"/>
    <property type="molecule type" value="Genomic_DNA"/>
</dbReference>
<keyword evidence="3" id="KW-0406">Ion transport</keyword>
<dbReference type="Gene3D" id="3.30.2320.30">
    <property type="entry name" value="ATP synthase, E subunit, C-terminal"/>
    <property type="match status" value="1"/>
</dbReference>
<proteinExistence type="inferred from homology"/>
<accession>A0A9P6IZA4</accession>
<dbReference type="GO" id="GO:0046961">
    <property type="term" value="F:proton-transporting ATPase activity, rotational mechanism"/>
    <property type="evidence" value="ECO:0007669"/>
    <property type="project" value="InterPro"/>
</dbReference>
<reference evidence="4" key="1">
    <citation type="journal article" date="2020" name="Fungal Divers.">
        <title>Resolving the Mortierellaceae phylogeny through synthesis of multi-gene phylogenetics and phylogenomics.</title>
        <authorList>
            <person name="Vandepol N."/>
            <person name="Liber J."/>
            <person name="Desiro A."/>
            <person name="Na H."/>
            <person name="Kennedy M."/>
            <person name="Barry K."/>
            <person name="Grigoriev I.V."/>
            <person name="Miller A.N."/>
            <person name="O'Donnell K."/>
            <person name="Stajich J.E."/>
            <person name="Bonito G."/>
        </authorList>
    </citation>
    <scope>NUCLEOTIDE SEQUENCE</scope>
    <source>
        <strain evidence="4">MES-2147</strain>
    </source>
</reference>
<dbReference type="InterPro" id="IPR002842">
    <property type="entry name" value="ATPase_V1_Esu"/>
</dbReference>
<dbReference type="OrthoDB" id="10263003at2759"/>
<dbReference type="GO" id="GO:0033178">
    <property type="term" value="C:proton-transporting two-sector ATPase complex, catalytic domain"/>
    <property type="evidence" value="ECO:0007669"/>
    <property type="project" value="InterPro"/>
</dbReference>
<dbReference type="Pfam" id="PF01991">
    <property type="entry name" value="vATP-synt_E"/>
    <property type="match status" value="1"/>
</dbReference>
<comment type="similarity">
    <text evidence="1">Belongs to the V-ATPase E subunit family.</text>
</comment>
<gene>
    <name evidence="4" type="primary">VMA4</name>
    <name evidence="4" type="ORF">BGZ65_005375</name>
</gene>
<protein>
    <submittedName>
        <fullName evidence="4">V-ATPase V1 sector subunit E</fullName>
    </submittedName>
</protein>
<evidence type="ECO:0000313" key="4">
    <source>
        <dbReference type="EMBL" id="KAF9952283.1"/>
    </source>
</evidence>
<comment type="caution">
    <text evidence="4">The sequence shown here is derived from an EMBL/GenBank/DDBJ whole genome shotgun (WGS) entry which is preliminary data.</text>
</comment>
<organism evidence="4 5">
    <name type="scientific">Modicella reniformis</name>
    <dbReference type="NCBI Taxonomy" id="1440133"/>
    <lineage>
        <taxon>Eukaryota</taxon>
        <taxon>Fungi</taxon>
        <taxon>Fungi incertae sedis</taxon>
        <taxon>Mucoromycota</taxon>
        <taxon>Mortierellomycotina</taxon>
        <taxon>Mortierellomycetes</taxon>
        <taxon>Mortierellales</taxon>
        <taxon>Mortierellaceae</taxon>
        <taxon>Modicella</taxon>
    </lineage>
</organism>
<dbReference type="InterPro" id="IPR038495">
    <property type="entry name" value="ATPase_E_C"/>
</dbReference>
<dbReference type="SUPFAM" id="SSF160527">
    <property type="entry name" value="V-type ATPase subunit E-like"/>
    <property type="match status" value="1"/>
</dbReference>